<dbReference type="PANTHER" id="PTHR43791:SF28">
    <property type="entry name" value="MAJOR FACILITATOR SUPERFAMILY (MFS) PROFILE DOMAIN-CONTAINING PROTEIN"/>
    <property type="match status" value="1"/>
</dbReference>
<feature type="transmembrane region" description="Helical" evidence="8">
    <location>
        <begin position="363"/>
        <end position="385"/>
    </location>
</feature>
<dbReference type="PANTHER" id="PTHR43791">
    <property type="entry name" value="PERMEASE-RELATED"/>
    <property type="match status" value="1"/>
</dbReference>
<feature type="region of interest" description="Disordered" evidence="7">
    <location>
        <begin position="1"/>
        <end position="26"/>
    </location>
</feature>
<keyword evidence="10" id="KW-1185">Reference proteome</keyword>
<dbReference type="InterPro" id="IPR036259">
    <property type="entry name" value="MFS_trans_sf"/>
</dbReference>
<feature type="transmembrane region" description="Helical" evidence="8">
    <location>
        <begin position="306"/>
        <end position="327"/>
    </location>
</feature>
<dbReference type="EMBL" id="JAFJYH010000367">
    <property type="protein sequence ID" value="KAG4412591.1"/>
    <property type="molecule type" value="Genomic_DNA"/>
</dbReference>
<dbReference type="GO" id="GO:0016020">
    <property type="term" value="C:membrane"/>
    <property type="evidence" value="ECO:0007669"/>
    <property type="project" value="UniProtKB-SubCell"/>
</dbReference>
<keyword evidence="4 8" id="KW-1133">Transmembrane helix</keyword>
<evidence type="ECO:0000256" key="5">
    <source>
        <dbReference type="ARBA" id="ARBA00023136"/>
    </source>
</evidence>
<keyword evidence="5 8" id="KW-0472">Membrane</keyword>
<organism evidence="9 10">
    <name type="scientific">Cadophora malorum</name>
    <dbReference type="NCBI Taxonomy" id="108018"/>
    <lineage>
        <taxon>Eukaryota</taxon>
        <taxon>Fungi</taxon>
        <taxon>Dikarya</taxon>
        <taxon>Ascomycota</taxon>
        <taxon>Pezizomycotina</taxon>
        <taxon>Leotiomycetes</taxon>
        <taxon>Helotiales</taxon>
        <taxon>Ploettnerulaceae</taxon>
        <taxon>Cadophora</taxon>
    </lineage>
</organism>
<dbReference type="OrthoDB" id="6132182at2759"/>
<feature type="transmembrane region" description="Helical" evidence="8">
    <location>
        <begin position="431"/>
        <end position="451"/>
    </location>
</feature>
<feature type="compositionally biased region" description="Polar residues" evidence="7">
    <location>
        <begin position="15"/>
        <end position="26"/>
    </location>
</feature>
<feature type="transmembrane region" description="Helical" evidence="8">
    <location>
        <begin position="334"/>
        <end position="357"/>
    </location>
</feature>
<evidence type="ECO:0000313" key="9">
    <source>
        <dbReference type="EMBL" id="KAG4412591.1"/>
    </source>
</evidence>
<name>A0A8H7T409_9HELO</name>
<dbReference type="FunFam" id="1.20.1250.20:FF:000065">
    <property type="entry name" value="Putative MFS pantothenate transporter"/>
    <property type="match status" value="1"/>
</dbReference>
<gene>
    <name evidence="9" type="ORF">IFR04_014279</name>
</gene>
<comment type="subcellular location">
    <subcellularLocation>
        <location evidence="1">Membrane</location>
        <topology evidence="1">Multi-pass membrane protein</topology>
    </subcellularLocation>
</comment>
<protein>
    <submittedName>
        <fullName evidence="9">Uncharacterized protein</fullName>
    </submittedName>
</protein>
<dbReference type="Pfam" id="PF07690">
    <property type="entry name" value="MFS_1"/>
    <property type="match status" value="1"/>
</dbReference>
<evidence type="ECO:0000256" key="3">
    <source>
        <dbReference type="ARBA" id="ARBA00022692"/>
    </source>
</evidence>
<evidence type="ECO:0000256" key="8">
    <source>
        <dbReference type="SAM" id="Phobius"/>
    </source>
</evidence>
<dbReference type="InterPro" id="IPR011701">
    <property type="entry name" value="MFS"/>
</dbReference>
<keyword evidence="2" id="KW-0813">Transport</keyword>
<proteinExistence type="inferred from homology"/>
<evidence type="ECO:0000256" key="4">
    <source>
        <dbReference type="ARBA" id="ARBA00022989"/>
    </source>
</evidence>
<feature type="transmembrane region" description="Helical" evidence="8">
    <location>
        <begin position="268"/>
        <end position="286"/>
    </location>
</feature>
<feature type="compositionally biased region" description="Basic and acidic residues" evidence="7">
    <location>
        <begin position="1"/>
        <end position="14"/>
    </location>
</feature>
<comment type="similarity">
    <text evidence="6">Belongs to the major facilitator superfamily. Allantoate permease family.</text>
</comment>
<dbReference type="SUPFAM" id="SSF103473">
    <property type="entry name" value="MFS general substrate transporter"/>
    <property type="match status" value="1"/>
</dbReference>
<sequence length="490" mass="55840">MANSNDRTEQEAETKGNSTEEVIASSTVNKAPDRSFWKAWLYMFDWYPSHYSPEERKLLRKLDYTLMPFCCLMFFLKWLDSSNINNAYVSGMKEDLNLNGNQYSLFGTFYNIGYLVFEIPSMLILSRPSITRWYVPTMEVSWSVVTFLQCRLRHERDIYGIRFLLGVLETPAASESMYILSSWYRGDELFKRCGVWYISSNLGAMFGGYLQAAAYNNLNGVHGLPASPKPFYLTDREHALARKRMVDDGVRPSKKIGKAMLKRVFTKWHLYIAVLTYICFQCSSYATGQMALWLKAEAKTHGTWSVAQINTIPTGVQAVAVVSAILATSLCMIYPLWSIFTAVCAILLFCNICLLVWDIPDGLHFTANFLLGLTSAVTPILFPWVNIIMKDDAEARAFVTGAMMTMGWAFFSWYPITVFPVIEAPKWRKGYTINTSLVVAFWLLFMIGQYLHNEDLKKAKVESRIPDDVEGKAGEFIHVESVGRRNGDEV</sequence>
<keyword evidence="3 8" id="KW-0812">Transmembrane</keyword>
<accession>A0A8H7T409</accession>
<feature type="transmembrane region" description="Helical" evidence="8">
    <location>
        <begin position="397"/>
        <end position="416"/>
    </location>
</feature>
<comment type="caution">
    <text evidence="9">The sequence shown here is derived from an EMBL/GenBank/DDBJ whole genome shotgun (WGS) entry which is preliminary data.</text>
</comment>
<evidence type="ECO:0000256" key="1">
    <source>
        <dbReference type="ARBA" id="ARBA00004141"/>
    </source>
</evidence>
<dbReference type="Proteomes" id="UP000664132">
    <property type="component" value="Unassembled WGS sequence"/>
</dbReference>
<evidence type="ECO:0000256" key="7">
    <source>
        <dbReference type="SAM" id="MobiDB-lite"/>
    </source>
</evidence>
<dbReference type="Gene3D" id="1.20.1250.20">
    <property type="entry name" value="MFS general substrate transporter like domains"/>
    <property type="match status" value="1"/>
</dbReference>
<reference evidence="9" key="1">
    <citation type="submission" date="2021-02" db="EMBL/GenBank/DDBJ databases">
        <title>Genome sequence Cadophora malorum strain M34.</title>
        <authorList>
            <person name="Stefanovic E."/>
            <person name="Vu D."/>
            <person name="Scully C."/>
            <person name="Dijksterhuis J."/>
            <person name="Roader J."/>
            <person name="Houbraken J."/>
        </authorList>
    </citation>
    <scope>NUCLEOTIDE SEQUENCE</scope>
    <source>
        <strain evidence="9">M34</strain>
    </source>
</reference>
<evidence type="ECO:0000256" key="6">
    <source>
        <dbReference type="ARBA" id="ARBA00037968"/>
    </source>
</evidence>
<evidence type="ECO:0000313" key="10">
    <source>
        <dbReference type="Proteomes" id="UP000664132"/>
    </source>
</evidence>
<dbReference type="GO" id="GO:0022857">
    <property type="term" value="F:transmembrane transporter activity"/>
    <property type="evidence" value="ECO:0007669"/>
    <property type="project" value="InterPro"/>
</dbReference>
<evidence type="ECO:0000256" key="2">
    <source>
        <dbReference type="ARBA" id="ARBA00022448"/>
    </source>
</evidence>
<dbReference type="AlphaFoldDB" id="A0A8H7T409"/>